<dbReference type="EMBL" id="JACVVK020000128">
    <property type="protein sequence ID" value="KAK7490305.1"/>
    <property type="molecule type" value="Genomic_DNA"/>
</dbReference>
<evidence type="ECO:0000313" key="2">
    <source>
        <dbReference type="Proteomes" id="UP001519460"/>
    </source>
</evidence>
<organism evidence="1 2">
    <name type="scientific">Batillaria attramentaria</name>
    <dbReference type="NCBI Taxonomy" id="370345"/>
    <lineage>
        <taxon>Eukaryota</taxon>
        <taxon>Metazoa</taxon>
        <taxon>Spiralia</taxon>
        <taxon>Lophotrochozoa</taxon>
        <taxon>Mollusca</taxon>
        <taxon>Gastropoda</taxon>
        <taxon>Caenogastropoda</taxon>
        <taxon>Sorbeoconcha</taxon>
        <taxon>Cerithioidea</taxon>
        <taxon>Batillariidae</taxon>
        <taxon>Batillaria</taxon>
    </lineage>
</organism>
<protein>
    <submittedName>
        <fullName evidence="1">Uncharacterized protein</fullName>
    </submittedName>
</protein>
<comment type="caution">
    <text evidence="1">The sequence shown here is derived from an EMBL/GenBank/DDBJ whole genome shotgun (WGS) entry which is preliminary data.</text>
</comment>
<keyword evidence="2" id="KW-1185">Reference proteome</keyword>
<proteinExistence type="predicted"/>
<name>A0ABD0KSZ7_9CAEN</name>
<dbReference type="Proteomes" id="UP001519460">
    <property type="component" value="Unassembled WGS sequence"/>
</dbReference>
<reference evidence="1 2" key="1">
    <citation type="journal article" date="2023" name="Sci. Data">
        <title>Genome assembly of the Korean intertidal mud-creeper Batillaria attramentaria.</title>
        <authorList>
            <person name="Patra A.K."/>
            <person name="Ho P.T."/>
            <person name="Jun S."/>
            <person name="Lee S.J."/>
            <person name="Kim Y."/>
            <person name="Won Y.J."/>
        </authorList>
    </citation>
    <scope>NUCLEOTIDE SEQUENCE [LARGE SCALE GENOMIC DNA]</scope>
    <source>
        <strain evidence="1">Wonlab-2016</strain>
    </source>
</reference>
<dbReference type="AlphaFoldDB" id="A0ABD0KSZ7"/>
<gene>
    <name evidence="1" type="ORF">BaRGS_00018466</name>
</gene>
<evidence type="ECO:0000313" key="1">
    <source>
        <dbReference type="EMBL" id="KAK7490305.1"/>
    </source>
</evidence>
<accession>A0ABD0KSZ7</accession>
<sequence>MGFPTMDSHLERLELCCRCRIHSLHKNILLTQTSRILHLILTARKTAKTCRYLMNLPQRHLHMQHENHQHLKFEKLASSSATAKLDAMASFQPKDYALTKKTANKARDWGI</sequence>